<protein>
    <submittedName>
        <fullName evidence="1">Uncharacterized protein</fullName>
    </submittedName>
</protein>
<accession>A0A653K8G2</accession>
<dbReference type="AlphaFoldDB" id="A0A653K8G2"/>
<dbReference type="Proteomes" id="UP000430404">
    <property type="component" value="Unassembled WGS sequence"/>
</dbReference>
<proteinExistence type="predicted"/>
<organism evidence="1 2">
    <name type="scientific">Acinetobacter proteolyticus</name>
    <dbReference type="NCBI Taxonomy" id="1776741"/>
    <lineage>
        <taxon>Bacteria</taxon>
        <taxon>Pseudomonadati</taxon>
        <taxon>Pseudomonadota</taxon>
        <taxon>Gammaproteobacteria</taxon>
        <taxon>Moraxellales</taxon>
        <taxon>Moraxellaceae</taxon>
        <taxon>Acinetobacter</taxon>
    </lineage>
</organism>
<name>A0A653K8G2_9GAMM</name>
<evidence type="ECO:0000313" key="2">
    <source>
        <dbReference type="Proteomes" id="UP000430404"/>
    </source>
</evidence>
<gene>
    <name evidence="1" type="ORF">ACI8B_310019</name>
</gene>
<sequence length="45" mass="4951">MGIGLNAIAYTLLSAKVIQANNGCLDSELMLDQVIQRYVLNKVKQ</sequence>
<reference evidence="1 2" key="1">
    <citation type="submission" date="2019-10" db="EMBL/GenBank/DDBJ databases">
        <authorList>
            <person name="Karimi E."/>
        </authorList>
    </citation>
    <scope>NUCLEOTIDE SEQUENCE [LARGE SCALE GENOMIC DNA]</scope>
    <source>
        <strain evidence="1">Acinetobacter sp. 8BE</strain>
    </source>
</reference>
<dbReference type="EMBL" id="CABWKZ010000025">
    <property type="protein sequence ID" value="VXA56991.1"/>
    <property type="molecule type" value="Genomic_DNA"/>
</dbReference>
<evidence type="ECO:0000313" key="1">
    <source>
        <dbReference type="EMBL" id="VXA56991.1"/>
    </source>
</evidence>